<gene>
    <name evidence="11" type="ORF">ABLG96_02585</name>
</gene>
<feature type="transmembrane region" description="Helical" evidence="10">
    <location>
        <begin position="178"/>
        <end position="204"/>
    </location>
</feature>
<keyword evidence="4" id="KW-0997">Cell inner membrane</keyword>
<dbReference type="AlphaFoldDB" id="A0AAU8DRH5"/>
<organism evidence="11">
    <name type="scientific">Nakamurella sp. A5-74</name>
    <dbReference type="NCBI Taxonomy" id="3158264"/>
    <lineage>
        <taxon>Bacteria</taxon>
        <taxon>Bacillati</taxon>
        <taxon>Actinomycetota</taxon>
        <taxon>Actinomycetes</taxon>
        <taxon>Nakamurellales</taxon>
        <taxon>Nakamurellaceae</taxon>
        <taxon>Nakamurella</taxon>
    </lineage>
</organism>
<reference evidence="11" key="1">
    <citation type="submission" date="2024-05" db="EMBL/GenBank/DDBJ databases">
        <authorList>
            <person name="Cai S.Y."/>
            <person name="Jin L.M."/>
            <person name="Li H.R."/>
        </authorList>
    </citation>
    <scope>NUCLEOTIDE SEQUENCE</scope>
    <source>
        <strain evidence="11">A5-74</strain>
    </source>
</reference>
<evidence type="ECO:0000256" key="4">
    <source>
        <dbReference type="ARBA" id="ARBA00022519"/>
    </source>
</evidence>
<feature type="compositionally biased region" description="Gly residues" evidence="9">
    <location>
        <begin position="15"/>
        <end position="26"/>
    </location>
</feature>
<keyword evidence="6 10" id="KW-1133">Transmembrane helix</keyword>
<dbReference type="GO" id="GO:0022857">
    <property type="term" value="F:transmembrane transporter activity"/>
    <property type="evidence" value="ECO:0007669"/>
    <property type="project" value="InterPro"/>
</dbReference>
<dbReference type="RefSeq" id="WP_353649870.1">
    <property type="nucleotide sequence ID" value="NZ_CP159218.1"/>
</dbReference>
<dbReference type="CDD" id="cd06579">
    <property type="entry name" value="TM_PBP1_transp_AraH_like"/>
    <property type="match status" value="1"/>
</dbReference>
<feature type="transmembrane region" description="Helical" evidence="10">
    <location>
        <begin position="36"/>
        <end position="57"/>
    </location>
</feature>
<keyword evidence="5 10" id="KW-0812">Transmembrane</keyword>
<dbReference type="GO" id="GO:0005886">
    <property type="term" value="C:plasma membrane"/>
    <property type="evidence" value="ECO:0007669"/>
    <property type="project" value="UniProtKB-SubCell"/>
</dbReference>
<dbReference type="PANTHER" id="PTHR32196:SF71">
    <property type="entry name" value="AUTOINDUCER 2 IMPORT SYSTEM PERMEASE PROTEIN LSRD"/>
    <property type="match status" value="1"/>
</dbReference>
<feature type="transmembrane region" description="Helical" evidence="10">
    <location>
        <begin position="114"/>
        <end position="135"/>
    </location>
</feature>
<dbReference type="PANTHER" id="PTHR32196">
    <property type="entry name" value="ABC TRANSPORTER PERMEASE PROTEIN YPHD-RELATED-RELATED"/>
    <property type="match status" value="1"/>
</dbReference>
<proteinExistence type="predicted"/>
<dbReference type="Pfam" id="PF02653">
    <property type="entry name" value="BPD_transp_2"/>
    <property type="match status" value="1"/>
</dbReference>
<keyword evidence="7 10" id="KW-0472">Membrane</keyword>
<sequence length="339" mass="34150">MSSTVAEPAGPSTTGEGGGRRVGPGRRTGGVRVRDYGIVVALVAIVVALSFSTDTFLTTSNLVNLLDQCSVVGLLAAGATICIIAGVFDLTASASLAVSAIVGVQVGAATSVPVGFAASVVAGALLGLLTGTIVVRSGVNSFIATLATSIIYRGLAVVVTAGAIAYPLAGEADDFAMFTWPSLFGLTSATVVFLVVTALLWVLLSATTFGRRVYAVGGNDEAARLSGIRVGQIRIAAYMISGVCSALAGLILASRAGSAQSSMASGIELSAIAAAVIGGTSILGGEGAIWRGVVGALLLTLIGNGFNLLGWDTTYQQVVQGLLILLAVTVDQFLRRRAR</sequence>
<feature type="transmembrane region" description="Helical" evidence="10">
    <location>
        <begin position="292"/>
        <end position="311"/>
    </location>
</feature>
<evidence type="ECO:0000256" key="7">
    <source>
        <dbReference type="ARBA" id="ARBA00023136"/>
    </source>
</evidence>
<evidence type="ECO:0000256" key="1">
    <source>
        <dbReference type="ARBA" id="ARBA00004651"/>
    </source>
</evidence>
<evidence type="ECO:0000256" key="10">
    <source>
        <dbReference type="SAM" id="Phobius"/>
    </source>
</evidence>
<dbReference type="EMBL" id="CP159218">
    <property type="protein sequence ID" value="XCG64257.1"/>
    <property type="molecule type" value="Genomic_DNA"/>
</dbReference>
<feature type="transmembrane region" description="Helical" evidence="10">
    <location>
        <begin position="235"/>
        <end position="254"/>
    </location>
</feature>
<feature type="transmembrane region" description="Helical" evidence="10">
    <location>
        <begin position="142"/>
        <end position="166"/>
    </location>
</feature>
<feature type="transmembrane region" description="Helical" evidence="10">
    <location>
        <begin position="69"/>
        <end position="102"/>
    </location>
</feature>
<feature type="region of interest" description="Disordered" evidence="9">
    <location>
        <begin position="1"/>
        <end position="26"/>
    </location>
</feature>
<name>A0AAU8DRH5_9ACTN</name>
<protein>
    <recommendedName>
        <fullName evidence="8">Autoinducer 2 import system permease protein LsrD</fullName>
    </recommendedName>
</protein>
<keyword evidence="2" id="KW-0813">Transport</keyword>
<evidence type="ECO:0000256" key="8">
    <source>
        <dbReference type="ARBA" id="ARBA00039381"/>
    </source>
</evidence>
<comment type="subcellular location">
    <subcellularLocation>
        <location evidence="1">Cell membrane</location>
        <topology evidence="1">Multi-pass membrane protein</topology>
    </subcellularLocation>
</comment>
<evidence type="ECO:0000256" key="3">
    <source>
        <dbReference type="ARBA" id="ARBA00022475"/>
    </source>
</evidence>
<evidence type="ECO:0000256" key="6">
    <source>
        <dbReference type="ARBA" id="ARBA00022989"/>
    </source>
</evidence>
<evidence type="ECO:0000313" key="11">
    <source>
        <dbReference type="EMBL" id="XCG64257.1"/>
    </source>
</evidence>
<dbReference type="InterPro" id="IPR001851">
    <property type="entry name" value="ABC_transp_permease"/>
</dbReference>
<keyword evidence="3" id="KW-1003">Cell membrane</keyword>
<accession>A0AAU8DRH5</accession>
<evidence type="ECO:0000256" key="9">
    <source>
        <dbReference type="SAM" id="MobiDB-lite"/>
    </source>
</evidence>
<evidence type="ECO:0000256" key="2">
    <source>
        <dbReference type="ARBA" id="ARBA00022448"/>
    </source>
</evidence>
<evidence type="ECO:0000256" key="5">
    <source>
        <dbReference type="ARBA" id="ARBA00022692"/>
    </source>
</evidence>